<dbReference type="GO" id="GO:0003860">
    <property type="term" value="F:3-hydroxyisobutyryl-CoA hydrolase activity"/>
    <property type="evidence" value="ECO:0007669"/>
    <property type="project" value="UniProtKB-EC"/>
</dbReference>
<dbReference type="Pfam" id="PF16113">
    <property type="entry name" value="ECH_2"/>
    <property type="match status" value="1"/>
</dbReference>
<proteinExistence type="predicted"/>
<reference evidence="5 6" key="1">
    <citation type="submission" date="2017-06" db="EMBL/GenBank/DDBJ databases">
        <authorList>
            <person name="Kim H.J."/>
            <person name="Triplett B.A."/>
        </authorList>
    </citation>
    <scope>NUCLEOTIDE SEQUENCE [LARGE SCALE GENOMIC DNA]</scope>
    <source>
        <strain evidence="5 6">DSM 29052</strain>
    </source>
</reference>
<dbReference type="GO" id="GO:0005829">
    <property type="term" value="C:cytosol"/>
    <property type="evidence" value="ECO:0007669"/>
    <property type="project" value="TreeGrafter"/>
</dbReference>
<dbReference type="InterPro" id="IPR045004">
    <property type="entry name" value="ECH_dom"/>
</dbReference>
<dbReference type="PANTHER" id="PTHR43176">
    <property type="entry name" value="3-HYDROXYISOBUTYRYL-COA HYDROLASE-RELATED"/>
    <property type="match status" value="1"/>
</dbReference>
<dbReference type="AlphaFoldDB" id="A0A238ZRL5"/>
<dbReference type="Proteomes" id="UP000198417">
    <property type="component" value="Unassembled WGS sequence"/>
</dbReference>
<dbReference type="CDD" id="cd06558">
    <property type="entry name" value="crotonase-like"/>
    <property type="match status" value="1"/>
</dbReference>
<evidence type="ECO:0000256" key="2">
    <source>
        <dbReference type="ARBA" id="ARBA00011915"/>
    </source>
</evidence>
<evidence type="ECO:0000313" key="6">
    <source>
        <dbReference type="Proteomes" id="UP000198417"/>
    </source>
</evidence>
<name>A0A238ZRL5_9RHOB</name>
<dbReference type="EMBL" id="FZNN01000039">
    <property type="protein sequence ID" value="SNR85980.1"/>
    <property type="molecule type" value="Genomic_DNA"/>
</dbReference>
<comment type="catalytic activity">
    <reaction evidence="1">
        <text>3-hydroxy-2-methylpropanoyl-CoA + H2O = 3-hydroxy-2-methylpropanoate + CoA + H(+)</text>
        <dbReference type="Rhea" id="RHEA:20888"/>
        <dbReference type="ChEBI" id="CHEBI:11805"/>
        <dbReference type="ChEBI" id="CHEBI:15377"/>
        <dbReference type="ChEBI" id="CHEBI:15378"/>
        <dbReference type="ChEBI" id="CHEBI:57287"/>
        <dbReference type="ChEBI" id="CHEBI:57340"/>
        <dbReference type="EC" id="3.1.2.4"/>
    </reaction>
</comment>
<dbReference type="GO" id="GO:0006574">
    <property type="term" value="P:L-valine catabolic process"/>
    <property type="evidence" value="ECO:0007669"/>
    <property type="project" value="TreeGrafter"/>
</dbReference>
<dbReference type="InterPro" id="IPR032259">
    <property type="entry name" value="HIBYL-CoA-H"/>
</dbReference>
<keyword evidence="6" id="KW-1185">Reference proteome</keyword>
<dbReference type="RefSeq" id="WP_089273987.1">
    <property type="nucleotide sequence ID" value="NZ_FZNN01000039.1"/>
</dbReference>
<dbReference type="NCBIfam" id="NF004127">
    <property type="entry name" value="PRK05617.1"/>
    <property type="match status" value="1"/>
</dbReference>
<organism evidence="5 6">
    <name type="scientific">Puniceibacterium sediminis</name>
    <dbReference type="NCBI Taxonomy" id="1608407"/>
    <lineage>
        <taxon>Bacteria</taxon>
        <taxon>Pseudomonadati</taxon>
        <taxon>Pseudomonadota</taxon>
        <taxon>Alphaproteobacteria</taxon>
        <taxon>Rhodobacterales</taxon>
        <taxon>Paracoccaceae</taxon>
        <taxon>Puniceibacterium</taxon>
    </lineage>
</organism>
<keyword evidence="3" id="KW-0378">Hydrolase</keyword>
<evidence type="ECO:0000313" key="5">
    <source>
        <dbReference type="EMBL" id="SNR85980.1"/>
    </source>
</evidence>
<evidence type="ECO:0000256" key="3">
    <source>
        <dbReference type="ARBA" id="ARBA00022801"/>
    </source>
</evidence>
<dbReference type="InterPro" id="IPR029045">
    <property type="entry name" value="ClpP/crotonase-like_dom_sf"/>
</dbReference>
<evidence type="ECO:0000259" key="4">
    <source>
        <dbReference type="Pfam" id="PF16113"/>
    </source>
</evidence>
<protein>
    <recommendedName>
        <fullName evidence="2">3-hydroxyisobutyryl-CoA hydrolase</fullName>
        <ecNumber evidence="2">3.1.2.4</ecNumber>
    </recommendedName>
</protein>
<dbReference type="OrthoDB" id="9790967at2"/>
<dbReference type="SUPFAM" id="SSF52096">
    <property type="entry name" value="ClpP/crotonase"/>
    <property type="match status" value="1"/>
</dbReference>
<accession>A0A238ZRL5</accession>
<dbReference type="Gene3D" id="3.90.226.10">
    <property type="entry name" value="2-enoyl-CoA Hydratase, Chain A, domain 1"/>
    <property type="match status" value="1"/>
</dbReference>
<dbReference type="EC" id="3.1.2.4" evidence="2"/>
<sequence length="349" mass="37737">MPDLSIRTTGRAGRITLTRAKALNALTYDMCTQIESVLLDWRSDPAVDLVVIDAEGDRAFCAGGDIAELYAAGMAGNFTYGQTFWHDEYRLNALIAEYPKPIVSLMQGFTMGGGVGLGCHASHRIVCESSQIAMPECGIGLVPDVGGTFLLARAPGQLGAYLGLTAARMGPADAILAGFADIYIPQDCWPELVATLESDAVINALQRASRVPPQGDMSALLPQVDAHFAGEHLSDVVDALRSADTAFAADTLKKIERNAPLSMACTLEILQRLSQGTPTIRTALELEYRFTYRALEQGDLLEGIRAAIIDKDRKPVWKHAIDAVPQTDTTRMLHPLQGAKLDFHEETQP</sequence>
<gene>
    <name evidence="5" type="ORF">SAMN06265370_1394</name>
</gene>
<dbReference type="PANTHER" id="PTHR43176:SF3">
    <property type="entry name" value="3-HYDROXYISOBUTYRYL-COA HYDROLASE, MITOCHONDRIAL"/>
    <property type="match status" value="1"/>
</dbReference>
<evidence type="ECO:0000256" key="1">
    <source>
        <dbReference type="ARBA" id="ARBA00001709"/>
    </source>
</evidence>
<feature type="domain" description="Enoyl-CoA hydratase/isomerase" evidence="4">
    <location>
        <begin position="13"/>
        <end position="330"/>
    </location>
</feature>